<protein>
    <submittedName>
        <fullName evidence="1">Uncharacterized protein</fullName>
    </submittedName>
</protein>
<gene>
    <name evidence="1" type="ORF">FHP08_04600</name>
</gene>
<dbReference type="InterPro" id="IPR045932">
    <property type="entry name" value="DUF6352"/>
</dbReference>
<reference evidence="1 2" key="1">
    <citation type="submission" date="2019-06" db="EMBL/GenBank/DDBJ databases">
        <title>Quisquiliibacterium sp. nov., isolated from a maize field.</title>
        <authorList>
            <person name="Lin S.-Y."/>
            <person name="Tsai C.-F."/>
            <person name="Young C.-C."/>
        </authorList>
    </citation>
    <scope>NUCLEOTIDE SEQUENCE [LARGE SCALE GENOMIC DNA]</scope>
    <source>
        <strain evidence="1 2">CC-CFT501</strain>
    </source>
</reference>
<dbReference type="Proteomes" id="UP000321548">
    <property type="component" value="Unassembled WGS sequence"/>
</dbReference>
<evidence type="ECO:0000313" key="2">
    <source>
        <dbReference type="Proteomes" id="UP000321548"/>
    </source>
</evidence>
<keyword evidence="2" id="KW-1185">Reference proteome</keyword>
<dbReference type="EMBL" id="VDUY01000002">
    <property type="protein sequence ID" value="TXL66912.1"/>
    <property type="molecule type" value="Genomic_DNA"/>
</dbReference>
<evidence type="ECO:0000313" key="1">
    <source>
        <dbReference type="EMBL" id="TXL66912.1"/>
    </source>
</evidence>
<dbReference type="Pfam" id="PF19879">
    <property type="entry name" value="DUF6352"/>
    <property type="match status" value="1"/>
</dbReference>
<organism evidence="1 2">
    <name type="scientific">Zeimonas arvi</name>
    <dbReference type="NCBI Taxonomy" id="2498847"/>
    <lineage>
        <taxon>Bacteria</taxon>
        <taxon>Pseudomonadati</taxon>
        <taxon>Pseudomonadota</taxon>
        <taxon>Betaproteobacteria</taxon>
        <taxon>Burkholderiales</taxon>
        <taxon>Burkholderiaceae</taxon>
        <taxon>Zeimonas</taxon>
    </lineage>
</organism>
<dbReference type="AlphaFoldDB" id="A0A5C8P0M5"/>
<proteinExistence type="predicted"/>
<dbReference type="RefSeq" id="WP_147703161.1">
    <property type="nucleotide sequence ID" value="NZ_VDUY01000002.1"/>
</dbReference>
<name>A0A5C8P0M5_9BURK</name>
<accession>A0A5C8P0M5</accession>
<dbReference type="OrthoDB" id="8557298at2"/>
<sequence length="340" mass="38273">MKPFWVHSGLALLDVDEHGGLIVTDEFLAAYLRRPELAPVPESCAAERALHTGLLAAPRAAVPDAQLAGLADPDARDNWRMFLRFRDRLLGAPNLQAAYVAVFADAQRAGRIDVPPLFVDQLAQIIVHHLLADCEDGLMLRVAELWFREQRVSIADNRVLLADLETVDARREDQGLGDLGRLLAQAQVAARGVDLEVIDRENAEAYFGRDERHDFAVELTHGRTASAMLCDLLRRWVGHLLGVAVKVRTLAQIEDQRWRWHVGLDVESSKLLDTLWRDGGLTPDEHRRLLLLMRLDFERLEDQDPQLAGKPVYLALAMDEDGVLRMKPQNLLFNLPLRGH</sequence>
<comment type="caution">
    <text evidence="1">The sequence shown here is derived from an EMBL/GenBank/DDBJ whole genome shotgun (WGS) entry which is preliminary data.</text>
</comment>